<gene>
    <name evidence="7" type="ORF">SAMN02746066_03049</name>
</gene>
<dbReference type="GO" id="GO:0009409">
    <property type="term" value="P:response to cold"/>
    <property type="evidence" value="ECO:0007669"/>
    <property type="project" value="TreeGrafter"/>
</dbReference>
<dbReference type="InterPro" id="IPR014001">
    <property type="entry name" value="Helicase_ATP-bd"/>
</dbReference>
<dbReference type="SUPFAM" id="SSF52540">
    <property type="entry name" value="P-loop containing nucleoside triphosphate hydrolases"/>
    <property type="match status" value="1"/>
</dbReference>
<dbReference type="InterPro" id="IPR011545">
    <property type="entry name" value="DEAD/DEAH_box_helicase_dom"/>
</dbReference>
<dbReference type="PANTHER" id="PTHR47963:SF7">
    <property type="entry name" value="ATP-DEPENDENT RNA HELICASE YFML-RELATED"/>
    <property type="match status" value="1"/>
</dbReference>
<feature type="domain" description="Helicase C-terminal" evidence="6">
    <location>
        <begin position="234"/>
        <end position="375"/>
    </location>
</feature>
<dbReference type="Proteomes" id="UP000184038">
    <property type="component" value="Unassembled WGS sequence"/>
</dbReference>
<keyword evidence="3 7" id="KW-0347">Helicase</keyword>
<dbReference type="EMBL" id="FRCP01000015">
    <property type="protein sequence ID" value="SHM72520.1"/>
    <property type="molecule type" value="Genomic_DNA"/>
</dbReference>
<accession>A0A1M7L4S8</accession>
<dbReference type="SMART" id="SM00487">
    <property type="entry name" value="DEXDc"/>
    <property type="match status" value="1"/>
</dbReference>
<dbReference type="Pfam" id="PF00271">
    <property type="entry name" value="Helicase_C"/>
    <property type="match status" value="1"/>
</dbReference>
<dbReference type="InterPro" id="IPR050547">
    <property type="entry name" value="DEAD_box_RNA_helicases"/>
</dbReference>
<keyword evidence="1" id="KW-0547">Nucleotide-binding</keyword>
<sequence>MKFSELITQSQLVKALEVEKITKPTKVQELVYPIIIEGKDVIAESETGSGKTLAYLVPIFEKYSEIQKTNQVIILVPTHELAMQVHAQVERLSKNSGIELKSAVIIGNVNILRQIEKLKEKPQIIIGTAGRIHELIKKKKIAAHTVKTIVVDEGDKLLNPDNIKGVQEVIKCTMKDRQLLVFSASVTKKASEVAMDMMKDAKVIKTEKTQTIPANIEHICLVVERRDKLEALRKLTRIMKAKRAMIFINKVSDIEEATYKLVYQGLKAECLHGSNVKEDRKRVVEQFRTNKINYLVATDIAARGLHFDGIDTVFHISIPEDEMEYLHRSGRTGRNGQPGRSVLIVTKEELPLLKKYQKKFGINIVEKKMYQGKLVKG</sequence>
<dbReference type="InterPro" id="IPR001650">
    <property type="entry name" value="Helicase_C-like"/>
</dbReference>
<evidence type="ECO:0000256" key="4">
    <source>
        <dbReference type="ARBA" id="ARBA00022840"/>
    </source>
</evidence>
<dbReference type="PANTHER" id="PTHR47963">
    <property type="entry name" value="DEAD-BOX ATP-DEPENDENT RNA HELICASE 47, MITOCHONDRIAL"/>
    <property type="match status" value="1"/>
</dbReference>
<dbReference type="CDD" id="cd18787">
    <property type="entry name" value="SF2_C_DEAD"/>
    <property type="match status" value="1"/>
</dbReference>
<dbReference type="InterPro" id="IPR027417">
    <property type="entry name" value="P-loop_NTPase"/>
</dbReference>
<dbReference type="GO" id="GO:0005840">
    <property type="term" value="C:ribosome"/>
    <property type="evidence" value="ECO:0007669"/>
    <property type="project" value="TreeGrafter"/>
</dbReference>
<evidence type="ECO:0000259" key="5">
    <source>
        <dbReference type="PROSITE" id="PS51192"/>
    </source>
</evidence>
<dbReference type="PROSITE" id="PS51192">
    <property type="entry name" value="HELICASE_ATP_BIND_1"/>
    <property type="match status" value="1"/>
</dbReference>
<dbReference type="PROSITE" id="PS51194">
    <property type="entry name" value="HELICASE_CTER"/>
    <property type="match status" value="1"/>
</dbReference>
<dbReference type="GO" id="GO:0005829">
    <property type="term" value="C:cytosol"/>
    <property type="evidence" value="ECO:0007669"/>
    <property type="project" value="TreeGrafter"/>
</dbReference>
<dbReference type="Gene3D" id="3.40.50.300">
    <property type="entry name" value="P-loop containing nucleotide triphosphate hydrolases"/>
    <property type="match status" value="2"/>
</dbReference>
<dbReference type="GO" id="GO:0005524">
    <property type="term" value="F:ATP binding"/>
    <property type="evidence" value="ECO:0007669"/>
    <property type="project" value="UniProtKB-KW"/>
</dbReference>
<organism evidence="7 8">
    <name type="scientific">Anaerosporobacter mobilis DSM 15930</name>
    <dbReference type="NCBI Taxonomy" id="1120996"/>
    <lineage>
        <taxon>Bacteria</taxon>
        <taxon>Bacillati</taxon>
        <taxon>Bacillota</taxon>
        <taxon>Clostridia</taxon>
        <taxon>Lachnospirales</taxon>
        <taxon>Lachnospiraceae</taxon>
        <taxon>Anaerosporobacter</taxon>
    </lineage>
</organism>
<dbReference type="CDD" id="cd00268">
    <property type="entry name" value="DEADc"/>
    <property type="match status" value="1"/>
</dbReference>
<feature type="domain" description="Helicase ATP-binding" evidence="5">
    <location>
        <begin position="32"/>
        <end position="204"/>
    </location>
</feature>
<dbReference type="GO" id="GO:0016787">
    <property type="term" value="F:hydrolase activity"/>
    <property type="evidence" value="ECO:0007669"/>
    <property type="project" value="UniProtKB-KW"/>
</dbReference>
<dbReference type="SMART" id="SM00490">
    <property type="entry name" value="HELICc"/>
    <property type="match status" value="1"/>
</dbReference>
<proteinExistence type="predicted"/>
<evidence type="ECO:0000259" key="6">
    <source>
        <dbReference type="PROSITE" id="PS51194"/>
    </source>
</evidence>
<evidence type="ECO:0000256" key="3">
    <source>
        <dbReference type="ARBA" id="ARBA00022806"/>
    </source>
</evidence>
<keyword evidence="2" id="KW-0378">Hydrolase</keyword>
<reference evidence="7 8" key="1">
    <citation type="submission" date="2016-11" db="EMBL/GenBank/DDBJ databases">
        <authorList>
            <person name="Jaros S."/>
            <person name="Januszkiewicz K."/>
            <person name="Wedrychowicz H."/>
        </authorList>
    </citation>
    <scope>NUCLEOTIDE SEQUENCE [LARGE SCALE GENOMIC DNA]</scope>
    <source>
        <strain evidence="7 8">DSM 15930</strain>
    </source>
</reference>
<dbReference type="RefSeq" id="WP_073289260.1">
    <property type="nucleotide sequence ID" value="NZ_FRCP01000015.1"/>
</dbReference>
<evidence type="ECO:0000313" key="8">
    <source>
        <dbReference type="Proteomes" id="UP000184038"/>
    </source>
</evidence>
<evidence type="ECO:0000313" key="7">
    <source>
        <dbReference type="EMBL" id="SHM72520.1"/>
    </source>
</evidence>
<dbReference type="GO" id="GO:0003724">
    <property type="term" value="F:RNA helicase activity"/>
    <property type="evidence" value="ECO:0007669"/>
    <property type="project" value="TreeGrafter"/>
</dbReference>
<dbReference type="GO" id="GO:0033592">
    <property type="term" value="F:RNA strand annealing activity"/>
    <property type="evidence" value="ECO:0007669"/>
    <property type="project" value="TreeGrafter"/>
</dbReference>
<dbReference type="STRING" id="1120996.SAMN02746066_03049"/>
<keyword evidence="8" id="KW-1185">Reference proteome</keyword>
<name>A0A1M7L4S8_9FIRM</name>
<dbReference type="AlphaFoldDB" id="A0A1M7L4S8"/>
<dbReference type="OrthoDB" id="9805696at2"/>
<protein>
    <submittedName>
        <fullName evidence="7">Superfamily II DNA and RNA helicase</fullName>
    </submittedName>
</protein>
<dbReference type="Pfam" id="PF00270">
    <property type="entry name" value="DEAD"/>
    <property type="match status" value="1"/>
</dbReference>
<evidence type="ECO:0000256" key="1">
    <source>
        <dbReference type="ARBA" id="ARBA00022741"/>
    </source>
</evidence>
<dbReference type="InterPro" id="IPR044742">
    <property type="entry name" value="DEAD/DEAH_RhlB"/>
</dbReference>
<keyword evidence="4" id="KW-0067">ATP-binding</keyword>
<evidence type="ECO:0000256" key="2">
    <source>
        <dbReference type="ARBA" id="ARBA00022801"/>
    </source>
</evidence>